<sequence length="2140" mass="220907">MRAKSERVYKPGAKEEWRVVYWIYPQEKLKNNRKQVSFSSIKYGDQGAQNKAWAVIRYINHYGRVPEDIKNPPMTLEACCNLCYPHCIKEHVSSCPNCVDPPTERYHHGGGSPVVSAASSSANPSPSTSSAVWRQKKPSADRTGSGDEGGAQGPSDGSVHARGEAHPHPPHDGDEDDREDDGASSLPDLTPQDSLSPVLSAAATCDAPRGLVDRSRGARERGSKSPAPGDGGSRRGSIGGKPQTGGATASPLLGLRKTQQPCASPATATNPKLRSASSSRRSSVSLRGGGAGSTQASGAAAAGRVAPRDRSATESERLGTDDADLGEDFASSPDIASVASSACSPALGGVPSGGRGTSRANPPFSPLLLPVPARPVGALESGAGDGARAPGAPPTRSASSRGAAPYMSPGLPPPHAPGDRDVRATAAGSAVDGAATGSRSSKMSPVLARETRAQMSPRPQRAWSHQGDQPSSLSLPPSSAFPLPSSSAAASHPRREGSSASSSPDAGDDEAFQTPPLPGRGGGAPPPGRSLVANAVQQLLSGSLLRGGGSKNEESENASRADPGRAAGAGGPHRSPDFATASAEERRDALASSAETLLQSLKKGAVKLEQHHAASEAASSPALASTAALLAAVALKVKERQNVKGTPGGDAESSALSAQNDTENLRGASASSASGAASVASESARGRSSPLSTTPVSPRPAPAAAVAGGRAQRASSGASGGPGAVWRAAGASRPKAAAGAAGKDKKPVAELPEDEDPDEQIQRLQRFLSANGIAVSEALQAAAAAAASARGSRGKPLFRTAEGNEKALASARCRSATGPTPSGGSSRCSQRARGGNARPGAEAWRPTSCSQQAAVQPGGPASLPHRRTGGGGAVGVECGSGENGVEKAAAEGEEKKDEGMVNVYQVYAQHILNDMVQSQVAGARDHPDPLKELLRVSNFFAIDAKKRLLQRTGGGGSWRTRRGDESDLVRSAFASQGSSRAGESPPLSPERRAESRAPTPPVDFVGAAGLPPLTSNSRARGGGVSFPVSGPTTRMTTRAATRASRGGCGGAYGNGAGGDEEKETPWMCNGVPVSCKDPFLSEDKDTQQYYNCSQQVGNGPEGCANVGDRASRLGLGVGGPGGLGSGGSGIQTRRQGQRSAAAGRSGRDEGEENVSGAGKPTEEAAEEEDREGNPDPTTFNLQSNSAIRQQKAALKLLREISQWGWKSIYEHEDFFLEQLVKKQLKTAERMLENEILKHSFPQLLPVLGVEEERGKAKLPKGRTERKDGRMGGDYGREARAWIRTLGDDQKQANGVSGPAEEEDDNDEGRETGENSLSPHREVRIEPEDFFPGCDSPLRWAARRDGDAAAPGDAARDGRRGSVASDEDRWKGELIVEPEHHMIHGPGGRDQSPTRPEGLAAAARRKARPGAPAAGGSAARSPCRSSSRLAGAWMSDEGAVGAEAPVAGSLCEATAKRYLENPEEYGRQPAPQGDKGRPFFISVAEALAASKRESGAGRRPSRGGEPGDDGEGFEASPKDKTPLSLECLARLLATAAAHQQRAGASPETSSRWRPRLDPVESGARRSSGSETSGAAGGPHAGAKSRYGTRSSPYPPAQAAAPQLPASSGLPGKSDAPSASEDGRRGVSLPVKAWLERLLTAARQTGPRSGTGETTGTSSRSPSPSPPLAKSAPGSSCASALIEQVTRLLLQRQEERRAAHMREVERKLVQMRDEQRDRARVNAQLALEAVEGRAHGGFSAVSRLLEKGEKALWQERMATAAGFPGGGRGGPPGAPPRKLQTPGSASATRSTGPSSGGMGFADPEDRTERRAPESNLSSALLAVQQCLCSRESAHKPSDKDRQRGGRLGLEEAASALDGLALGNEEVGGGAKCSGRGALNRSQGRESNADEWNPGRPEPMSAWKHRRVAESPTGVESRSPGSPGDPAMELLSSAAPNGRGDAAGRGMHTPAWTIEERGRPQVAGSHEGSLQSREDRSHFQDEPLAGVAMPAPSARRREASIAAGAEAGEALGEGRPESPEGTRKRLRDAFSAALEGAMPNVDAKRARSDGDSLPTARDAPESDAPRELRGGAAYGDGAGGASTEDINSSSSSGCFSPPNDARGPSCWTGEDASTREGSLATSFASSSVTLATGVEEKAAAYKN</sequence>
<feature type="compositionally biased region" description="Gly residues" evidence="1">
    <location>
        <begin position="1115"/>
        <end position="1129"/>
    </location>
</feature>
<dbReference type="KEGG" id="bbes:BESB_035850"/>
<organism evidence="2 3">
    <name type="scientific">Besnoitia besnoiti</name>
    <name type="common">Apicomplexan protozoan</name>
    <dbReference type="NCBI Taxonomy" id="94643"/>
    <lineage>
        <taxon>Eukaryota</taxon>
        <taxon>Sar</taxon>
        <taxon>Alveolata</taxon>
        <taxon>Apicomplexa</taxon>
        <taxon>Conoidasida</taxon>
        <taxon>Coccidia</taxon>
        <taxon>Eucoccidiorida</taxon>
        <taxon>Eimeriorina</taxon>
        <taxon>Sarcocystidae</taxon>
        <taxon>Besnoitia</taxon>
    </lineage>
</organism>
<feature type="compositionally biased region" description="Basic and acidic residues" evidence="1">
    <location>
        <begin position="2009"/>
        <end position="2020"/>
    </location>
</feature>
<feature type="region of interest" description="Disordered" evidence="1">
    <location>
        <begin position="1115"/>
        <end position="1184"/>
    </location>
</feature>
<feature type="compositionally biased region" description="Basic and acidic residues" evidence="1">
    <location>
        <begin position="1353"/>
        <end position="1381"/>
    </location>
</feature>
<feature type="compositionally biased region" description="Low complexity" evidence="1">
    <location>
        <begin position="666"/>
        <end position="689"/>
    </location>
</feature>
<dbReference type="RefSeq" id="XP_029221136.1">
    <property type="nucleotide sequence ID" value="XM_029362171.1"/>
</dbReference>
<gene>
    <name evidence="2" type="ORF">BESB_035850</name>
</gene>
<keyword evidence="3" id="KW-1185">Reference proteome</keyword>
<feature type="compositionally biased region" description="Basic and acidic residues" evidence="1">
    <location>
        <begin position="1969"/>
        <end position="1978"/>
    </location>
</feature>
<feature type="compositionally biased region" description="Acidic residues" evidence="1">
    <location>
        <begin position="173"/>
        <end position="182"/>
    </location>
</feature>
<feature type="region of interest" description="Disordered" evidence="1">
    <location>
        <begin position="1461"/>
        <end position="1520"/>
    </location>
</feature>
<feature type="compositionally biased region" description="Basic and acidic residues" evidence="1">
    <location>
        <begin position="1801"/>
        <end position="1810"/>
    </location>
</feature>
<feature type="region of interest" description="Disordered" evidence="1">
    <location>
        <begin position="951"/>
        <end position="1044"/>
    </location>
</feature>
<evidence type="ECO:0000256" key="1">
    <source>
        <dbReference type="SAM" id="MobiDB-lite"/>
    </source>
</evidence>
<feature type="compositionally biased region" description="Low complexity" evidence="1">
    <location>
        <begin position="702"/>
        <end position="717"/>
    </location>
</feature>
<dbReference type="OrthoDB" id="332902at2759"/>
<feature type="region of interest" description="Disordered" evidence="1">
    <location>
        <begin position="1758"/>
        <end position="1814"/>
    </location>
</feature>
<evidence type="ECO:0000313" key="2">
    <source>
        <dbReference type="EMBL" id="PFH37127.1"/>
    </source>
</evidence>
<dbReference type="VEuPathDB" id="ToxoDB:BESB_035850"/>
<feature type="compositionally biased region" description="Low complexity" evidence="1">
    <location>
        <begin position="386"/>
        <end position="401"/>
    </location>
</feature>
<feature type="region of interest" description="Disordered" evidence="1">
    <location>
        <begin position="1828"/>
        <end position="1847"/>
    </location>
</feature>
<feature type="compositionally biased region" description="Low complexity" evidence="1">
    <location>
        <begin position="1559"/>
        <end position="1572"/>
    </location>
</feature>
<dbReference type="EMBL" id="NWUJ01000002">
    <property type="protein sequence ID" value="PFH37127.1"/>
    <property type="molecule type" value="Genomic_DNA"/>
</dbReference>
<feature type="compositionally biased region" description="Polar residues" evidence="1">
    <location>
        <begin position="1175"/>
        <end position="1184"/>
    </location>
</feature>
<feature type="region of interest" description="Disordered" evidence="1">
    <location>
        <begin position="1285"/>
        <end position="1428"/>
    </location>
</feature>
<feature type="compositionally biased region" description="Low complexity" evidence="1">
    <location>
        <begin position="1032"/>
        <end position="1044"/>
    </location>
</feature>
<feature type="region of interest" description="Disordered" evidence="1">
    <location>
        <begin position="1534"/>
        <end position="1675"/>
    </location>
</feature>
<feature type="compositionally biased region" description="Low complexity" evidence="1">
    <location>
        <begin position="1133"/>
        <end position="1144"/>
    </location>
</feature>
<feature type="compositionally biased region" description="Low complexity" evidence="1">
    <location>
        <begin position="293"/>
        <end position="303"/>
    </location>
</feature>
<feature type="compositionally biased region" description="Low complexity" evidence="1">
    <location>
        <begin position="424"/>
        <end position="438"/>
    </location>
</feature>
<feature type="compositionally biased region" description="Basic and acidic residues" evidence="1">
    <location>
        <begin position="159"/>
        <end position="172"/>
    </location>
</feature>
<feature type="compositionally biased region" description="Low complexity" evidence="1">
    <location>
        <begin position="1595"/>
        <end position="1606"/>
    </location>
</feature>
<accession>A0A2A9MMV0</accession>
<reference evidence="2 3" key="1">
    <citation type="submission" date="2017-09" db="EMBL/GenBank/DDBJ databases">
        <title>Genome sequencing of Besnoitia besnoiti strain Bb-Ger1.</title>
        <authorList>
            <person name="Schares G."/>
            <person name="Venepally P."/>
            <person name="Lorenzi H.A."/>
        </authorList>
    </citation>
    <scope>NUCLEOTIDE SEQUENCE [LARGE SCALE GENOMIC DNA]</scope>
    <source>
        <strain evidence="2 3">Bb-Ger1</strain>
    </source>
</reference>
<feature type="compositionally biased region" description="Basic and acidic residues" evidence="1">
    <location>
        <begin position="2055"/>
        <end position="2066"/>
    </location>
</feature>
<feature type="compositionally biased region" description="Low complexity" evidence="1">
    <location>
        <begin position="273"/>
        <end position="286"/>
    </location>
</feature>
<dbReference type="Proteomes" id="UP000224006">
    <property type="component" value="Chromosome II"/>
</dbReference>
<feature type="compositionally biased region" description="Basic and acidic residues" evidence="1">
    <location>
        <begin position="211"/>
        <end position="223"/>
    </location>
</feature>
<protein>
    <submittedName>
        <fullName evidence="2">Uncharacterized protein</fullName>
    </submittedName>
</protein>
<comment type="caution">
    <text evidence="2">The sequence shown here is derived from an EMBL/GenBank/DDBJ whole genome shotgun (WGS) entry which is preliminary data.</text>
</comment>
<feature type="compositionally biased region" description="Basic and acidic residues" evidence="1">
    <location>
        <begin position="1829"/>
        <end position="1841"/>
    </location>
</feature>
<feature type="compositionally biased region" description="Basic and acidic residues" evidence="1">
    <location>
        <begin position="1308"/>
        <end position="1326"/>
    </location>
</feature>
<feature type="compositionally biased region" description="Basic and acidic residues" evidence="1">
    <location>
        <begin position="306"/>
        <end position="320"/>
    </location>
</feature>
<feature type="compositionally biased region" description="Basic and acidic residues" evidence="1">
    <location>
        <begin position="551"/>
        <end position="563"/>
    </location>
</feature>
<feature type="compositionally biased region" description="Low complexity" evidence="1">
    <location>
        <begin position="1534"/>
        <end position="1543"/>
    </location>
</feature>
<feature type="compositionally biased region" description="Low complexity" evidence="1">
    <location>
        <begin position="113"/>
        <end position="132"/>
    </location>
</feature>
<feature type="compositionally biased region" description="Polar residues" evidence="1">
    <location>
        <begin position="257"/>
        <end position="272"/>
    </location>
</feature>
<proteinExistence type="predicted"/>
<feature type="compositionally biased region" description="Low complexity" evidence="1">
    <location>
        <begin position="1643"/>
        <end position="1674"/>
    </location>
</feature>
<feature type="region of interest" description="Disordered" evidence="1">
    <location>
        <begin position="109"/>
        <end position="591"/>
    </location>
</feature>
<feature type="compositionally biased region" description="Low complexity" evidence="1">
    <location>
        <begin position="724"/>
        <end position="741"/>
    </location>
</feature>
<name>A0A2A9MMV0_BESBE</name>
<feature type="compositionally biased region" description="Low complexity" evidence="1">
    <location>
        <begin position="1997"/>
        <end position="2007"/>
    </location>
</feature>
<feature type="compositionally biased region" description="Low complexity" evidence="1">
    <location>
        <begin position="817"/>
        <end position="826"/>
    </location>
</feature>
<evidence type="ECO:0000313" key="3">
    <source>
        <dbReference type="Proteomes" id="UP000224006"/>
    </source>
</evidence>
<feature type="region of interest" description="Disordered" evidence="1">
    <location>
        <begin position="641"/>
        <end position="759"/>
    </location>
</feature>
<feature type="region of interest" description="Disordered" evidence="1">
    <location>
        <begin position="1860"/>
        <end position="2116"/>
    </location>
</feature>
<feature type="compositionally biased region" description="Low complexity" evidence="1">
    <location>
        <begin position="1408"/>
        <end position="1428"/>
    </location>
</feature>
<feature type="compositionally biased region" description="Low complexity" evidence="1">
    <location>
        <begin position="470"/>
        <end position="491"/>
    </location>
</feature>
<feature type="region of interest" description="Disordered" evidence="1">
    <location>
        <begin position="783"/>
        <end position="881"/>
    </location>
</feature>
<dbReference type="GeneID" id="40308566"/>
<feature type="compositionally biased region" description="Polar residues" evidence="1">
    <location>
        <begin position="1779"/>
        <end position="1791"/>
    </location>
</feature>